<dbReference type="PANTHER" id="PTHR16515:SF66">
    <property type="entry name" value="C2H2-TYPE DOMAIN-CONTAINING PROTEIN"/>
    <property type="match status" value="1"/>
</dbReference>
<sequence>MACDDAFPVDEQSTSNIGRLNSECGPALKIKPSRRNCTVAHSQESSQDTLKCRYCHYNTNLKRKLTLHMKIHKRDKLYVCTLCRKSYTQSSSLVVHMRSHTGERPYVCSICGKCFAHSSSFYLHKNVHNEDRPYKCSLCEKAFKFSHHVKTHMNVHKKDSNKLKFLATYGLALEEKPE</sequence>
<dbReference type="GeneTree" id="ENSGT01150000286953"/>
<evidence type="ECO:0000259" key="9">
    <source>
        <dbReference type="PROSITE" id="PS50157"/>
    </source>
</evidence>
<evidence type="ECO:0000256" key="1">
    <source>
        <dbReference type="ARBA" id="ARBA00004123"/>
    </source>
</evidence>
<organism evidence="10 11">
    <name type="scientific">Eptatretus burgeri</name>
    <name type="common">Inshore hagfish</name>
    <dbReference type="NCBI Taxonomy" id="7764"/>
    <lineage>
        <taxon>Eukaryota</taxon>
        <taxon>Metazoa</taxon>
        <taxon>Chordata</taxon>
        <taxon>Craniata</taxon>
        <taxon>Vertebrata</taxon>
        <taxon>Cyclostomata</taxon>
        <taxon>Myxini</taxon>
        <taxon>Myxiniformes</taxon>
        <taxon>Myxinidae</taxon>
        <taxon>Eptatretinae</taxon>
        <taxon>Eptatretus</taxon>
    </lineage>
</organism>
<keyword evidence="6" id="KW-0862">Zinc</keyword>
<dbReference type="InterPro" id="IPR013087">
    <property type="entry name" value="Znf_C2H2_type"/>
</dbReference>
<dbReference type="GO" id="GO:0008270">
    <property type="term" value="F:zinc ion binding"/>
    <property type="evidence" value="ECO:0007669"/>
    <property type="project" value="UniProtKB-KW"/>
</dbReference>
<keyword evidence="4" id="KW-0677">Repeat</keyword>
<keyword evidence="11" id="KW-1185">Reference proteome</keyword>
<evidence type="ECO:0000313" key="10">
    <source>
        <dbReference type="Ensembl" id="ENSEBUP00000024720.1"/>
    </source>
</evidence>
<comment type="similarity">
    <text evidence="2">Belongs to the krueppel C2H2-type zinc-finger protein family.</text>
</comment>
<evidence type="ECO:0000256" key="4">
    <source>
        <dbReference type="ARBA" id="ARBA00022737"/>
    </source>
</evidence>
<dbReference type="GO" id="GO:0010468">
    <property type="term" value="P:regulation of gene expression"/>
    <property type="evidence" value="ECO:0007669"/>
    <property type="project" value="TreeGrafter"/>
</dbReference>
<dbReference type="OMA" id="CEACEKT"/>
<keyword evidence="7" id="KW-0539">Nucleus</keyword>
<dbReference type="InterPro" id="IPR036236">
    <property type="entry name" value="Znf_C2H2_sf"/>
</dbReference>
<name>A0A8C4R5P4_EPTBU</name>
<keyword evidence="5 8" id="KW-0863">Zinc-finger</keyword>
<reference evidence="10" key="2">
    <citation type="submission" date="2025-09" db="UniProtKB">
        <authorList>
            <consortium name="Ensembl"/>
        </authorList>
    </citation>
    <scope>IDENTIFICATION</scope>
</reference>
<accession>A0A8C4R5P4</accession>
<feature type="domain" description="C2H2-type" evidence="9">
    <location>
        <begin position="50"/>
        <end position="77"/>
    </location>
</feature>
<dbReference type="FunFam" id="3.30.160.60:FF:000870">
    <property type="entry name" value="zinc finger protein 197 isoform X1"/>
    <property type="match status" value="1"/>
</dbReference>
<dbReference type="FunFam" id="3.30.160.60:FF:000145">
    <property type="entry name" value="Zinc finger protein 574"/>
    <property type="match status" value="1"/>
</dbReference>
<dbReference type="PANTHER" id="PTHR16515">
    <property type="entry name" value="PR DOMAIN ZINC FINGER PROTEIN"/>
    <property type="match status" value="1"/>
</dbReference>
<evidence type="ECO:0000256" key="5">
    <source>
        <dbReference type="ARBA" id="ARBA00022771"/>
    </source>
</evidence>
<evidence type="ECO:0000256" key="6">
    <source>
        <dbReference type="ARBA" id="ARBA00022833"/>
    </source>
</evidence>
<comment type="subcellular location">
    <subcellularLocation>
        <location evidence="1">Nucleus</location>
    </subcellularLocation>
</comment>
<evidence type="ECO:0000256" key="8">
    <source>
        <dbReference type="PROSITE-ProRule" id="PRU00042"/>
    </source>
</evidence>
<protein>
    <recommendedName>
        <fullName evidence="9">C2H2-type domain-containing protein</fullName>
    </recommendedName>
</protein>
<evidence type="ECO:0000256" key="2">
    <source>
        <dbReference type="ARBA" id="ARBA00006991"/>
    </source>
</evidence>
<dbReference type="Ensembl" id="ENSEBUT00000025296.1">
    <property type="protein sequence ID" value="ENSEBUP00000024720.1"/>
    <property type="gene ID" value="ENSEBUG00000015259.1"/>
</dbReference>
<evidence type="ECO:0000313" key="11">
    <source>
        <dbReference type="Proteomes" id="UP000694388"/>
    </source>
</evidence>
<feature type="domain" description="C2H2-type" evidence="9">
    <location>
        <begin position="134"/>
        <end position="161"/>
    </location>
</feature>
<evidence type="ECO:0000256" key="7">
    <source>
        <dbReference type="ARBA" id="ARBA00023242"/>
    </source>
</evidence>
<dbReference type="Gene3D" id="3.30.160.60">
    <property type="entry name" value="Classic Zinc Finger"/>
    <property type="match status" value="3"/>
</dbReference>
<dbReference type="PROSITE" id="PS50157">
    <property type="entry name" value="ZINC_FINGER_C2H2_2"/>
    <property type="match status" value="4"/>
</dbReference>
<reference evidence="10" key="1">
    <citation type="submission" date="2025-08" db="UniProtKB">
        <authorList>
            <consortium name="Ensembl"/>
        </authorList>
    </citation>
    <scope>IDENTIFICATION</scope>
</reference>
<dbReference type="GO" id="GO:0005634">
    <property type="term" value="C:nucleus"/>
    <property type="evidence" value="ECO:0007669"/>
    <property type="project" value="UniProtKB-SubCell"/>
</dbReference>
<dbReference type="Pfam" id="PF00096">
    <property type="entry name" value="zf-C2H2"/>
    <property type="match status" value="3"/>
</dbReference>
<dbReference type="InterPro" id="IPR050331">
    <property type="entry name" value="Zinc_finger"/>
</dbReference>
<dbReference type="Proteomes" id="UP000694388">
    <property type="component" value="Unplaced"/>
</dbReference>
<dbReference type="SMART" id="SM00355">
    <property type="entry name" value="ZnF_C2H2"/>
    <property type="match status" value="4"/>
</dbReference>
<dbReference type="FunFam" id="3.30.160.60:FF:000135">
    <property type="entry name" value="Zinc finger protein 358"/>
    <property type="match status" value="1"/>
</dbReference>
<feature type="domain" description="C2H2-type" evidence="9">
    <location>
        <begin position="78"/>
        <end position="105"/>
    </location>
</feature>
<proteinExistence type="inferred from homology"/>
<dbReference type="AlphaFoldDB" id="A0A8C4R5P4"/>
<feature type="domain" description="C2H2-type" evidence="9">
    <location>
        <begin position="106"/>
        <end position="133"/>
    </location>
</feature>
<keyword evidence="3" id="KW-0479">Metal-binding</keyword>
<dbReference type="SUPFAM" id="SSF57667">
    <property type="entry name" value="beta-beta-alpha zinc fingers"/>
    <property type="match status" value="2"/>
</dbReference>
<dbReference type="PROSITE" id="PS00028">
    <property type="entry name" value="ZINC_FINGER_C2H2_1"/>
    <property type="match status" value="3"/>
</dbReference>
<evidence type="ECO:0000256" key="3">
    <source>
        <dbReference type="ARBA" id="ARBA00022723"/>
    </source>
</evidence>